<dbReference type="Pfam" id="PF00535">
    <property type="entry name" value="Glycos_transf_2"/>
    <property type="match status" value="1"/>
</dbReference>
<dbReference type="AlphaFoldDB" id="V5RAY9"/>
<dbReference type="InterPro" id="IPR029044">
    <property type="entry name" value="Nucleotide-diphossugar_trans"/>
</dbReference>
<dbReference type="InterPro" id="IPR001173">
    <property type="entry name" value="Glyco_trans_2-like"/>
</dbReference>
<sequence>MVLGCDVSIIIVNYNTYNLVLQCIESVIKNTKKISYEIIVVDNNSPNREIEKLNEIYPNVKLVLNTKNSGFGIANNIGNKYANGKFLFLLNSDTIVLDNSIYTLYKFMVENPCVGACGGNLCDINLKPATSFTRFMPSFLSDIDYLFLNMFSKIIYRNNLYYCYSETPIKINGNISGADLMIVKQVFDELGGFDENFFMYYEETDLLFRLRKRKYQTFIVPESKIIHLEGASETIKETRLNWTYESKEKYYLKNKSKLSLTISNMIFYLTVLQRLVLFKVLRNKGKYDYWMSFYNWLHSK</sequence>
<accession>V5RAY9</accession>
<dbReference type="PANTHER" id="PTHR43179:SF7">
    <property type="entry name" value="RHAMNOSYLTRANSFERASE WBBL"/>
    <property type="match status" value="1"/>
</dbReference>
<proteinExistence type="predicted"/>
<protein>
    <submittedName>
        <fullName evidence="1">Gtr26</fullName>
    </submittedName>
</protein>
<dbReference type="EMBL" id="KC526904">
    <property type="protein sequence ID" value="AHB32461.1"/>
    <property type="molecule type" value="Genomic_DNA"/>
</dbReference>
<reference evidence="1" key="1">
    <citation type="journal article" date="2013" name="PLoS ONE">
        <title>Diversity in the major polysaccharide antigen of Acinetobacter baumannii assessed by DNA sequencing, and development of a molecular serotyping scheme.</title>
        <authorList>
            <person name="Hu D."/>
            <person name="Liu B."/>
            <person name="Dijkshoorn L."/>
            <person name="Wang L."/>
            <person name="Reeves P.R."/>
        </authorList>
    </citation>
    <scope>NUCLEOTIDE SEQUENCE</scope>
    <source>
        <strain evidence="1">LUH5545</strain>
    </source>
</reference>
<dbReference type="SUPFAM" id="SSF53448">
    <property type="entry name" value="Nucleotide-diphospho-sugar transferases"/>
    <property type="match status" value="1"/>
</dbReference>
<name>V5RAY9_ACIBA</name>
<organism evidence="1">
    <name type="scientific">Acinetobacter baumannii</name>
    <dbReference type="NCBI Taxonomy" id="470"/>
    <lineage>
        <taxon>Bacteria</taxon>
        <taxon>Pseudomonadati</taxon>
        <taxon>Pseudomonadota</taxon>
        <taxon>Gammaproteobacteria</taxon>
        <taxon>Moraxellales</taxon>
        <taxon>Moraxellaceae</taxon>
        <taxon>Acinetobacter</taxon>
        <taxon>Acinetobacter calcoaceticus/baumannii complex</taxon>
    </lineage>
</organism>
<dbReference type="PANTHER" id="PTHR43179">
    <property type="entry name" value="RHAMNOSYLTRANSFERASE WBBL"/>
    <property type="match status" value="1"/>
</dbReference>
<reference evidence="1" key="2">
    <citation type="journal article" date="2017" name="Int. J. Biol. Macromol.">
        <title>Acinetobacter baumannii K11 and K83 capsular polysaccharides have the same 6-deoxy-l-talose-containing pentasaccharide K units but different linkages between the K units.</title>
        <authorList>
            <person name="Kenyon J.J."/>
            <person name="Shashkov A.S."/>
            <person name="Senchenkova S.N."/>
            <person name="Shneider M.M."/>
            <person name="Liu B."/>
            <person name="Popova A.V."/>
            <person name="Arbatsky N.P."/>
            <person name="Miroshnikov K.A."/>
            <person name="Wang L."/>
            <person name="Knirel Y.A."/>
            <person name="Hall R.M."/>
        </authorList>
    </citation>
    <scope>NUCLEOTIDE SEQUENCE</scope>
    <source>
        <strain evidence="1">LUH5545</strain>
    </source>
</reference>
<dbReference type="CDD" id="cd04186">
    <property type="entry name" value="GT_2_like_c"/>
    <property type="match status" value="1"/>
</dbReference>
<dbReference type="RefSeq" id="WP_000242650.1">
    <property type="nucleotide sequence ID" value="NZ_CAUZGK010000019.1"/>
</dbReference>
<dbReference type="Gene3D" id="3.90.550.10">
    <property type="entry name" value="Spore Coat Polysaccharide Biosynthesis Protein SpsA, Chain A"/>
    <property type="match status" value="1"/>
</dbReference>
<gene>
    <name evidence="1" type="primary">gtr26</name>
</gene>
<evidence type="ECO:0000313" key="1">
    <source>
        <dbReference type="EMBL" id="AHB32461.1"/>
    </source>
</evidence>